<evidence type="ECO:0000256" key="5">
    <source>
        <dbReference type="ARBA" id="ARBA00022827"/>
    </source>
</evidence>
<evidence type="ECO:0000256" key="4">
    <source>
        <dbReference type="ARBA" id="ARBA00022630"/>
    </source>
</evidence>
<dbReference type="InterPro" id="IPR005101">
    <property type="entry name" value="Cryptochr/Photolyase_FAD-bd"/>
</dbReference>
<comment type="cofactor">
    <cofactor evidence="1">
        <name>(6R)-5,10-methylene-5,6,7,8-tetrahydrofolate</name>
        <dbReference type="ChEBI" id="CHEBI:15636"/>
    </cofactor>
</comment>
<dbReference type="OrthoDB" id="5288262at2"/>
<dbReference type="GO" id="GO:0009416">
    <property type="term" value="P:response to light stimulus"/>
    <property type="evidence" value="ECO:0007669"/>
    <property type="project" value="TreeGrafter"/>
</dbReference>
<dbReference type="InterPro" id="IPR036155">
    <property type="entry name" value="Crypto/Photolyase_N_sf"/>
</dbReference>
<dbReference type="GO" id="GO:0003904">
    <property type="term" value="F:deoxyribodipyrimidine photo-lyase activity"/>
    <property type="evidence" value="ECO:0007669"/>
    <property type="project" value="UniProtKB-EC"/>
</dbReference>
<dbReference type="InterPro" id="IPR036134">
    <property type="entry name" value="Crypto/Photolyase_FAD-like_sf"/>
</dbReference>
<protein>
    <recommendedName>
        <fullName evidence="3">Deoxyribodipyrimidine photo-lyase</fullName>
        <ecNumber evidence="2">4.1.99.3</ecNumber>
    </recommendedName>
</protein>
<dbReference type="SUPFAM" id="SSF52425">
    <property type="entry name" value="Cryptochrome/photolyase, N-terminal domain"/>
    <property type="match status" value="1"/>
</dbReference>
<evidence type="ECO:0000313" key="11">
    <source>
        <dbReference type="EMBL" id="APJ03493.1"/>
    </source>
</evidence>
<dbReference type="Pfam" id="PF03441">
    <property type="entry name" value="FAD_binding_7"/>
    <property type="match status" value="1"/>
</dbReference>
<evidence type="ECO:0000256" key="7">
    <source>
        <dbReference type="ARBA" id="ARBA00033999"/>
    </source>
</evidence>
<dbReference type="KEGG" id="saqi:AXG55_06065"/>
<keyword evidence="12" id="KW-1185">Reference proteome</keyword>
<dbReference type="GO" id="GO:0000719">
    <property type="term" value="P:photoreactive repair"/>
    <property type="evidence" value="ECO:0007669"/>
    <property type="project" value="UniProtKB-ARBA"/>
</dbReference>
<keyword evidence="5 8" id="KW-0274">FAD</keyword>
<dbReference type="EC" id="4.1.99.3" evidence="2"/>
<keyword evidence="4 8" id="KW-0285">Flavoprotein</keyword>
<comment type="cofactor">
    <cofactor evidence="8">
        <name>FAD</name>
        <dbReference type="ChEBI" id="CHEBI:57692"/>
    </cofactor>
    <text evidence="8">Binds 1 FAD per subunit.</text>
</comment>
<dbReference type="GO" id="GO:0071949">
    <property type="term" value="F:FAD binding"/>
    <property type="evidence" value="ECO:0007669"/>
    <property type="project" value="TreeGrafter"/>
</dbReference>
<sequence length="470" mass="55491">MEFNNSIVWFRRELRFVDNAALDKACLCSKTIVPVFIFDTKILSTLVDKQDKRVYFIFESLKEMEEELKTYGKSLVVRIGDPTVEIPKLAQEFKADCVFTSNDYENYSIQRDYKVKTKLKDLNIQFISVKDQVIFEGTEVVKQNNLPYVVYTPYKNEWLKKAHENDFNCYSFDFKKFINKENIHTVPFSWKLTEVGFSPATLWLATGRKGALEKIKQFISKINDYSENRDYFSNNDTSNLSVHLRFGTISIREAFRFAFQYKSKGAEIWINELIWREFYKMILSEFPHVESMPFKKDLKDIPWENNEEFFEKWTKGQTGFPIVDAAMRHLNETGWMHNRLRMIVASFLTKDLLIDYRKGEQYFAEKLLDYDLSSNNGGWQWSASTGCDAQPYFRVFNPESQSLKFDPEGKFIRKLCPELSHLDNKNIHTPYKVTWNLFSHHKNSGDLSYPKPIVEHDQQRLKAIAMFKKS</sequence>
<dbReference type="STRING" id="1915309.AXG55_06065"/>
<dbReference type="InterPro" id="IPR002081">
    <property type="entry name" value="Cryptochrome/DNA_photolyase_1"/>
</dbReference>
<dbReference type="Gene3D" id="3.40.50.620">
    <property type="entry name" value="HUPs"/>
    <property type="match status" value="1"/>
</dbReference>
<name>A0A1L4CZW1_9BACT</name>
<dbReference type="EMBL" id="CP017834">
    <property type="protein sequence ID" value="APJ03493.1"/>
    <property type="molecule type" value="Genomic_DNA"/>
</dbReference>
<reference evidence="11 12" key="1">
    <citation type="submission" date="2016-10" db="EMBL/GenBank/DDBJ databases">
        <title>Silvanigrella aquatica sp. nov., isolated from a freshwater lake located in the Black Forest, Germany, description of Silvanigrellaceae fam. nov., Silvanigrellales ord. nov., reclassification of the order Bdellovibrionales in the class Oligoflexia, reclassification of the families Bacteriovoracaceae and Halobacteriovoraceae in the new order Bacteriovoracales ord. nov., and reclassification of the family Pseudobacteriovoracaceae in the order Oligoflexiales.</title>
        <authorList>
            <person name="Hahn M.W."/>
            <person name="Schmidt J."/>
            <person name="Koll U."/>
            <person name="Rohde M."/>
            <person name="Verbag S."/>
            <person name="Pitt A."/>
            <person name="Nakai R."/>
            <person name="Naganuma T."/>
            <person name="Lang E."/>
        </authorList>
    </citation>
    <scope>NUCLEOTIDE SEQUENCE [LARGE SCALE GENOMIC DNA]</scope>
    <source>
        <strain evidence="11 12">MWH-Nonnen-W8red</strain>
    </source>
</reference>
<dbReference type="PRINTS" id="PR00147">
    <property type="entry name" value="DNAPHOTLYASE"/>
</dbReference>
<feature type="binding site" evidence="8">
    <location>
        <begin position="369"/>
        <end position="371"/>
    </location>
    <ligand>
        <name>FAD</name>
        <dbReference type="ChEBI" id="CHEBI:57692"/>
    </ligand>
</feature>
<dbReference type="Proteomes" id="UP000184731">
    <property type="component" value="Chromosome"/>
</dbReference>
<accession>A0A1L4CZW1</accession>
<dbReference type="PANTHER" id="PTHR11455">
    <property type="entry name" value="CRYPTOCHROME"/>
    <property type="match status" value="1"/>
</dbReference>
<organism evidence="11 12">
    <name type="scientific">Silvanigrella aquatica</name>
    <dbReference type="NCBI Taxonomy" id="1915309"/>
    <lineage>
        <taxon>Bacteria</taxon>
        <taxon>Pseudomonadati</taxon>
        <taxon>Bdellovibrionota</taxon>
        <taxon>Oligoflexia</taxon>
        <taxon>Silvanigrellales</taxon>
        <taxon>Silvanigrellaceae</taxon>
        <taxon>Silvanigrella</taxon>
    </lineage>
</organism>
<evidence type="ECO:0000256" key="6">
    <source>
        <dbReference type="ARBA" id="ARBA00022991"/>
    </source>
</evidence>
<evidence type="ECO:0000256" key="8">
    <source>
        <dbReference type="PIRSR" id="PIRSR602081-1"/>
    </source>
</evidence>
<dbReference type="Pfam" id="PF00875">
    <property type="entry name" value="DNA_photolyase"/>
    <property type="match status" value="1"/>
</dbReference>
<feature type="binding site" evidence="8">
    <location>
        <begin position="272"/>
        <end position="279"/>
    </location>
    <ligand>
        <name>FAD</name>
        <dbReference type="ChEBI" id="CHEBI:57692"/>
    </ligand>
</feature>
<dbReference type="PANTHER" id="PTHR11455:SF9">
    <property type="entry name" value="CRYPTOCHROME CIRCADIAN CLOCK 5 ISOFORM X1"/>
    <property type="match status" value="1"/>
</dbReference>
<keyword evidence="6 9" id="KW-0157">Chromophore</keyword>
<dbReference type="SUPFAM" id="SSF48173">
    <property type="entry name" value="Cryptochrome/photolyase FAD-binding domain"/>
    <property type="match status" value="1"/>
</dbReference>
<gene>
    <name evidence="11" type="ORF">AXG55_06065</name>
</gene>
<dbReference type="Gene3D" id="1.10.579.10">
    <property type="entry name" value="DNA Cyclobutane Dipyrimidine Photolyase, subunit A, domain 3"/>
    <property type="match status" value="1"/>
</dbReference>
<proteinExistence type="inferred from homology"/>
<evidence type="ECO:0000256" key="1">
    <source>
        <dbReference type="ARBA" id="ARBA00001932"/>
    </source>
</evidence>
<dbReference type="GO" id="GO:0003677">
    <property type="term" value="F:DNA binding"/>
    <property type="evidence" value="ECO:0007669"/>
    <property type="project" value="TreeGrafter"/>
</dbReference>
<feature type="domain" description="Photolyase/cryptochrome alpha/beta" evidence="10">
    <location>
        <begin position="4"/>
        <end position="134"/>
    </location>
</feature>
<evidence type="ECO:0000256" key="3">
    <source>
        <dbReference type="ARBA" id="ARBA00014046"/>
    </source>
</evidence>
<dbReference type="RefSeq" id="WP_148697227.1">
    <property type="nucleotide sequence ID" value="NZ_CP017834.1"/>
</dbReference>
<feature type="binding site" evidence="8">
    <location>
        <position position="225"/>
    </location>
    <ligand>
        <name>FAD</name>
        <dbReference type="ChEBI" id="CHEBI:57692"/>
    </ligand>
</feature>
<comment type="catalytic activity">
    <reaction evidence="7">
        <text>cyclobutadipyrimidine (in DNA) = 2 pyrimidine residues (in DNA).</text>
        <dbReference type="EC" id="4.1.99.3"/>
    </reaction>
</comment>
<evidence type="ECO:0000256" key="9">
    <source>
        <dbReference type="RuleBase" id="RU004182"/>
    </source>
</evidence>
<dbReference type="FunFam" id="1.10.579.10:FF:000003">
    <property type="entry name" value="Deoxyribodipyrimidine photo-lyase"/>
    <property type="match status" value="1"/>
</dbReference>
<dbReference type="InterPro" id="IPR014729">
    <property type="entry name" value="Rossmann-like_a/b/a_fold"/>
</dbReference>
<dbReference type="PROSITE" id="PS00394">
    <property type="entry name" value="DNA_PHOTOLYASES_1_1"/>
    <property type="match status" value="1"/>
</dbReference>
<dbReference type="Gene3D" id="1.25.40.80">
    <property type="match status" value="1"/>
</dbReference>
<evidence type="ECO:0000256" key="2">
    <source>
        <dbReference type="ARBA" id="ARBA00013149"/>
    </source>
</evidence>
<dbReference type="InterPro" id="IPR006050">
    <property type="entry name" value="DNA_photolyase_N"/>
</dbReference>
<comment type="similarity">
    <text evidence="9">Belongs to the DNA photolyase family.</text>
</comment>
<evidence type="ECO:0000313" key="12">
    <source>
        <dbReference type="Proteomes" id="UP000184731"/>
    </source>
</evidence>
<dbReference type="InterPro" id="IPR018394">
    <property type="entry name" value="DNA_photolyase_1_CS_C"/>
</dbReference>
<dbReference type="AlphaFoldDB" id="A0A1L4CZW1"/>
<feature type="binding site" evidence="8">
    <location>
        <begin position="237"/>
        <end position="241"/>
    </location>
    <ligand>
        <name>FAD</name>
        <dbReference type="ChEBI" id="CHEBI:57692"/>
    </ligand>
</feature>
<dbReference type="PROSITE" id="PS51645">
    <property type="entry name" value="PHR_CRY_ALPHA_BETA"/>
    <property type="match status" value="1"/>
</dbReference>
<feature type="binding site" evidence="8">
    <location>
        <position position="269"/>
    </location>
    <ligand>
        <name>FAD</name>
        <dbReference type="ChEBI" id="CHEBI:57692"/>
    </ligand>
</feature>
<evidence type="ECO:0000259" key="10">
    <source>
        <dbReference type="PROSITE" id="PS51645"/>
    </source>
</evidence>